<sequence length="220" mass="25198">MTDLVFLEPNKLGSEPFTTSDVIAAQAQISYRSVQRMIERHENDLAEFGQVRFQITPVKYARGTNDKKIYQLNEQQATLLITYLKNTPPVRQFKKDLVQEFYRMRRELTRRQIFRDAGKPIRRTLTDAIRDSGEDGRMHGHAYGTYTDLAYKAATGKIARILRKERGASAKAIATDFLTSDELSAYNKAEERLTVLLDMGLTYDQIKTLLLVQTSKRLAG</sequence>
<gene>
    <name evidence="1" type="ORF">B5F11_20205</name>
</gene>
<evidence type="ECO:0000313" key="2">
    <source>
        <dbReference type="Proteomes" id="UP000196386"/>
    </source>
</evidence>
<dbReference type="Proteomes" id="UP000196386">
    <property type="component" value="Unassembled WGS sequence"/>
</dbReference>
<accession>A0A1Y4MJD9</accession>
<proteinExistence type="predicted"/>
<evidence type="ECO:0000313" key="1">
    <source>
        <dbReference type="EMBL" id="OUP64387.1"/>
    </source>
</evidence>
<evidence type="ECO:0008006" key="3">
    <source>
        <dbReference type="Google" id="ProtNLM"/>
    </source>
</evidence>
<organism evidence="1 2">
    <name type="scientific">Anaerotruncus colihominis</name>
    <dbReference type="NCBI Taxonomy" id="169435"/>
    <lineage>
        <taxon>Bacteria</taxon>
        <taxon>Bacillati</taxon>
        <taxon>Bacillota</taxon>
        <taxon>Clostridia</taxon>
        <taxon>Eubacteriales</taxon>
        <taxon>Oscillospiraceae</taxon>
        <taxon>Anaerotruncus</taxon>
    </lineage>
</organism>
<name>A0A1Y4MJD9_9FIRM</name>
<dbReference type="EMBL" id="NFKP01000053">
    <property type="protein sequence ID" value="OUP64387.1"/>
    <property type="molecule type" value="Genomic_DNA"/>
</dbReference>
<dbReference type="Pfam" id="PF09669">
    <property type="entry name" value="Phage_pRha"/>
    <property type="match status" value="1"/>
</dbReference>
<comment type="caution">
    <text evidence="1">The sequence shown here is derived from an EMBL/GenBank/DDBJ whole genome shotgun (WGS) entry which is preliminary data.</text>
</comment>
<dbReference type="InterPro" id="IPR014054">
    <property type="entry name" value="Phage_regulatory_Rha"/>
</dbReference>
<protein>
    <recommendedName>
        <fullName evidence="3">Rha family transcriptional regulator</fullName>
    </recommendedName>
</protein>
<reference evidence="2" key="1">
    <citation type="submission" date="2017-04" db="EMBL/GenBank/DDBJ databases">
        <title>Function of individual gut microbiota members based on whole genome sequencing of pure cultures obtained from chicken caecum.</title>
        <authorList>
            <person name="Medvecky M."/>
            <person name="Cejkova D."/>
            <person name="Polansky O."/>
            <person name="Karasova D."/>
            <person name="Kubasova T."/>
            <person name="Cizek A."/>
            <person name="Rychlik I."/>
        </authorList>
    </citation>
    <scope>NUCLEOTIDE SEQUENCE [LARGE SCALE GENOMIC DNA]</scope>
    <source>
        <strain evidence="2">An175</strain>
    </source>
</reference>
<dbReference type="RefSeq" id="WP_087303605.1">
    <property type="nucleotide sequence ID" value="NZ_NFKP01000053.1"/>
</dbReference>
<dbReference type="AlphaFoldDB" id="A0A1Y4MJD9"/>